<evidence type="ECO:0000256" key="1">
    <source>
        <dbReference type="SAM" id="MobiDB-lite"/>
    </source>
</evidence>
<organism evidence="2">
    <name type="scientific">Spirodela intermedia</name>
    <name type="common">Intermediate duckweed</name>
    <dbReference type="NCBI Taxonomy" id="51605"/>
    <lineage>
        <taxon>Eukaryota</taxon>
        <taxon>Viridiplantae</taxon>
        <taxon>Streptophyta</taxon>
        <taxon>Embryophyta</taxon>
        <taxon>Tracheophyta</taxon>
        <taxon>Spermatophyta</taxon>
        <taxon>Magnoliopsida</taxon>
        <taxon>Liliopsida</taxon>
        <taxon>Araceae</taxon>
        <taxon>Lemnoideae</taxon>
        <taxon>Spirodela</taxon>
    </lineage>
</organism>
<gene>
    <name evidence="2" type="ORF">SI7747_01001384</name>
</gene>
<proteinExistence type="predicted"/>
<name>A0A7I8IBS0_SPIIN</name>
<feature type="compositionally biased region" description="Polar residues" evidence="1">
    <location>
        <begin position="1"/>
        <end position="12"/>
    </location>
</feature>
<dbReference type="EMBL" id="LR743588">
    <property type="protein sequence ID" value="CAA2615021.1"/>
    <property type="molecule type" value="Genomic_DNA"/>
</dbReference>
<dbReference type="EMBL" id="CACRZD030000001">
    <property type="protein sequence ID" value="CAA6654794.1"/>
    <property type="molecule type" value="Genomic_DNA"/>
</dbReference>
<dbReference type="AlphaFoldDB" id="A0A7I8IBS0"/>
<evidence type="ECO:0000313" key="2">
    <source>
        <dbReference type="EMBL" id="CAA2615021.1"/>
    </source>
</evidence>
<keyword evidence="3" id="KW-1185">Reference proteome</keyword>
<protein>
    <submittedName>
        <fullName evidence="2">Uncharacterized protein</fullName>
    </submittedName>
</protein>
<evidence type="ECO:0000313" key="3">
    <source>
        <dbReference type="Proteomes" id="UP001189122"/>
    </source>
</evidence>
<accession>A0A7I8IBS0</accession>
<sequence>MMFSHNFATTNGPMGASRGREWQIRKFSDSDANIER</sequence>
<reference evidence="2 3" key="1">
    <citation type="submission" date="2019-12" db="EMBL/GenBank/DDBJ databases">
        <authorList>
            <person name="Scholz U."/>
            <person name="Mascher M."/>
            <person name="Fiebig A."/>
        </authorList>
    </citation>
    <scope>NUCLEOTIDE SEQUENCE</scope>
</reference>
<dbReference type="Proteomes" id="UP001189122">
    <property type="component" value="Unassembled WGS sequence"/>
</dbReference>
<feature type="region of interest" description="Disordered" evidence="1">
    <location>
        <begin position="1"/>
        <end position="21"/>
    </location>
</feature>